<reference evidence="2 3" key="1">
    <citation type="journal article" date="2013" name="Front. Microbiol.">
        <title>The genome of the endophytic bacterium H. frisingense GSF30(T) identifies diverse strategies in the Herbaspirillum genus to interact with plants.</title>
        <authorList>
            <person name="Straub D."/>
            <person name="Rothballer M."/>
            <person name="Hartmann A."/>
            <person name="Ludewig U."/>
        </authorList>
    </citation>
    <scope>NUCLEOTIDE SEQUENCE [LARGE SCALE GENOMIC DNA]</scope>
    <source>
        <strain evidence="2 3">GSF30</strain>
    </source>
</reference>
<dbReference type="Proteomes" id="UP000006772">
    <property type="component" value="Unassembled WGS sequence"/>
</dbReference>
<organism evidence="2 3">
    <name type="scientific">Herbaspirillum frisingense GSF30</name>
    <dbReference type="NCBI Taxonomy" id="864073"/>
    <lineage>
        <taxon>Bacteria</taxon>
        <taxon>Pseudomonadati</taxon>
        <taxon>Pseudomonadota</taxon>
        <taxon>Betaproteobacteria</taxon>
        <taxon>Burkholderiales</taxon>
        <taxon>Oxalobacteraceae</taxon>
        <taxon>Herbaspirillum</taxon>
    </lineage>
</organism>
<evidence type="ECO:0008006" key="4">
    <source>
        <dbReference type="Google" id="ProtNLM"/>
    </source>
</evidence>
<dbReference type="AlphaFoldDB" id="A0AAI9IDB8"/>
<feature type="chain" id="PRO_5042572888" description="EexN family lipoprotein" evidence="1">
    <location>
        <begin position="26"/>
        <end position="77"/>
    </location>
</feature>
<evidence type="ECO:0000313" key="3">
    <source>
        <dbReference type="Proteomes" id="UP000006772"/>
    </source>
</evidence>
<protein>
    <recommendedName>
        <fullName evidence="4">EexN family lipoprotein</fullName>
    </recommendedName>
</protein>
<sequence length="77" mass="8527">MNSAIRLPALLCIALPLLSACDALAGKKDYAYFRQHMDEAKSVSDQCQLNGTSGMNQSQIKVCEAAREAWANRNFNY</sequence>
<comment type="caution">
    <text evidence="2">The sequence shown here is derived from an EMBL/GenBank/DDBJ whole genome shotgun (WGS) entry which is preliminary data.</text>
</comment>
<gene>
    <name evidence="2" type="ORF">HFRIS_015376</name>
</gene>
<evidence type="ECO:0000313" key="2">
    <source>
        <dbReference type="EMBL" id="EOA03895.1"/>
    </source>
</evidence>
<feature type="signal peptide" evidence="1">
    <location>
        <begin position="1"/>
        <end position="25"/>
    </location>
</feature>
<name>A0AAI9IDB8_9BURK</name>
<dbReference type="EMBL" id="AEEC02000021">
    <property type="protein sequence ID" value="EOA03895.1"/>
    <property type="molecule type" value="Genomic_DNA"/>
</dbReference>
<accession>A0AAI9IDB8</accession>
<dbReference type="PROSITE" id="PS51257">
    <property type="entry name" value="PROKAR_LIPOPROTEIN"/>
    <property type="match status" value="1"/>
</dbReference>
<proteinExistence type="predicted"/>
<keyword evidence="1" id="KW-0732">Signal</keyword>
<dbReference type="RefSeq" id="WP_006464308.1">
    <property type="nucleotide sequence ID" value="NZ_AEEC02000021.1"/>
</dbReference>
<evidence type="ECO:0000256" key="1">
    <source>
        <dbReference type="SAM" id="SignalP"/>
    </source>
</evidence>